<reference evidence="6 7" key="1">
    <citation type="submission" date="2024-07" db="EMBL/GenBank/DDBJ databases">
        <title>Section-level genome sequencing and comparative genomics of Aspergillus sections Usti and Cavernicolus.</title>
        <authorList>
            <consortium name="Lawrence Berkeley National Laboratory"/>
            <person name="Nybo J.L."/>
            <person name="Vesth T.C."/>
            <person name="Theobald S."/>
            <person name="Frisvad J.C."/>
            <person name="Larsen T.O."/>
            <person name="Kjaerboelling I."/>
            <person name="Rothschild-Mancinelli K."/>
            <person name="Lyhne E.K."/>
            <person name="Kogle M.E."/>
            <person name="Barry K."/>
            <person name="Clum A."/>
            <person name="Na H."/>
            <person name="Ledsgaard L."/>
            <person name="Lin J."/>
            <person name="Lipzen A."/>
            <person name="Kuo A."/>
            <person name="Riley R."/>
            <person name="Mondo S."/>
            <person name="Labutti K."/>
            <person name="Haridas S."/>
            <person name="Pangalinan J."/>
            <person name="Salamov A.A."/>
            <person name="Simmons B.A."/>
            <person name="Magnuson J.K."/>
            <person name="Chen J."/>
            <person name="Drula E."/>
            <person name="Henrissat B."/>
            <person name="Wiebenga A."/>
            <person name="Lubbers R.J."/>
            <person name="Gomes A.C."/>
            <person name="Makela M.R."/>
            <person name="Stajich J."/>
            <person name="Grigoriev I.V."/>
            <person name="Mortensen U.H."/>
            <person name="De Vries R.P."/>
            <person name="Baker S.E."/>
            <person name="Andersen M.R."/>
        </authorList>
    </citation>
    <scope>NUCLEOTIDE SEQUENCE [LARGE SCALE GENOMIC DNA]</scope>
    <source>
        <strain evidence="6 7">CBS 123904</strain>
    </source>
</reference>
<dbReference type="EC" id="2.1.1.201" evidence="4"/>
<evidence type="ECO:0000259" key="5">
    <source>
        <dbReference type="PROSITE" id="PS51464"/>
    </source>
</evidence>
<evidence type="ECO:0000256" key="1">
    <source>
        <dbReference type="ARBA" id="ARBA00022603"/>
    </source>
</evidence>
<dbReference type="InterPro" id="IPR001347">
    <property type="entry name" value="SIS_dom"/>
</dbReference>
<dbReference type="CDD" id="cd05014">
    <property type="entry name" value="SIS_Kpsf"/>
    <property type="match status" value="1"/>
</dbReference>
<dbReference type="PROSITE" id="PS01183">
    <property type="entry name" value="UBIE_1"/>
    <property type="match status" value="1"/>
</dbReference>
<dbReference type="SUPFAM" id="SSF53697">
    <property type="entry name" value="SIS domain"/>
    <property type="match status" value="1"/>
</dbReference>
<dbReference type="Proteomes" id="UP001610446">
    <property type="component" value="Unassembled WGS sequence"/>
</dbReference>
<gene>
    <name evidence="4" type="primary">COQ5</name>
    <name evidence="6" type="ORF">BJY01DRAFT_237045</name>
</gene>
<dbReference type="InterPro" id="IPR035474">
    <property type="entry name" value="SIS_Kpsf"/>
</dbReference>
<accession>A0ABR4JHX8</accession>
<comment type="subcellular location">
    <subcellularLocation>
        <location evidence="4">Mitochondrion inner membrane</location>
        <topology evidence="4">Peripheral membrane protein</topology>
        <orientation evidence="4">Matrix side</orientation>
    </subcellularLocation>
</comment>
<dbReference type="Gene3D" id="3.40.50.10490">
    <property type="entry name" value="Glucose-6-phosphate isomerase like protein, domain 1"/>
    <property type="match status" value="1"/>
</dbReference>
<dbReference type="GO" id="GO:0032259">
    <property type="term" value="P:methylation"/>
    <property type="evidence" value="ECO:0007669"/>
    <property type="project" value="UniProtKB-KW"/>
</dbReference>
<dbReference type="PANTHER" id="PTHR38418:SF2">
    <property type="entry name" value="SUGAR ISOMERASE, KPSF_GUTQ (AFU_ORTHOLOGUE AFUA_6G08860)"/>
    <property type="match status" value="1"/>
</dbReference>
<comment type="function">
    <text evidence="4">Methyltransferase required for the conversion of 2-polyprenyl-6-methoxy-1,4-benzoquinol (DDMQH2) to 2-polyprenyl-3-methyl-6-methoxy-1,4-benzoquinol (DMQH2).</text>
</comment>
<dbReference type="CDD" id="cd02440">
    <property type="entry name" value="AdoMet_MTases"/>
    <property type="match status" value="1"/>
</dbReference>
<dbReference type="NCBIfam" id="TIGR01934">
    <property type="entry name" value="MenG_MenH_UbiE"/>
    <property type="match status" value="1"/>
</dbReference>
<protein>
    <recommendedName>
        <fullName evidence="4">2-methoxy-6-polyprenyl-1,4-benzoquinol methylase, mitochondrial</fullName>
        <ecNumber evidence="4">2.1.1.201</ecNumber>
    </recommendedName>
    <alternativeName>
        <fullName evidence="4">Ubiquinone biosynthesis methyltransferase COQ5</fullName>
    </alternativeName>
</protein>
<dbReference type="InterPro" id="IPR029063">
    <property type="entry name" value="SAM-dependent_MTases_sf"/>
</dbReference>
<sequence>MSSRSLWRSLHLATRRRVALTETPYRCFSCSRQTLADPKSDSERMTHFGFTNVPESKKESMVGHVFSSVAASYDTMNDFMSLGIHRLWKDHFVRSLNPGSALPSRDGDNTEKGWNILDIAGGTGDIAFRMLDHATNINHDLNTRVTIADINPDMLAEGKKRSIETPYYNSDRLSFMQGNAEHMPSIPDNSVDLYTVVFGIRNFTDKQAALVEAHRVLKPGGVFACMEFSKVDNALFNAVYKNWSFSAIPLIGQLVAGDRESYQYLVESIEKFPSQEEFRGMIQKAGFMIPGRGFENLTDIALPLLHFSLRPFDPQLSNPRPLLRSAPLGGVGLFLLVSPKNAILTMGHLKQQYRIPLSPAMAPSSASLQDDFARLPMTPPEPADAVLPVPKDAASVTTAIHVISTERAALAHLERLYQTDQLAQDHLARAVDQIARTIRNGNKVICCGVGKSGKIAQKLEATFNSLGIYSTFLHPTEALHGDLGMIRPNDTLLLISFSGRTPELLLLLPHIPSTVTVIAITSHLHPSTCPILSFHPSDMGILLPAPIHEDEETSIGVCAPTSSTTVALSLGDALAIATARRLHTSPGRGPAEVFKSYHPGGAIGAASTASTPMSMSTVSFTSTPSDFLPVRQPIPPFATGAQEEFPQRGPLITDLITPLSQIPTVVSSGKVRLLDVLLTAIQHPNAKSWVLVSPSEIIPPRQLRFLSQGSYIDMDISSLADLGAPYFVPRKDWLLIPDTCTIEDARRLVPSDSSISVIGVTRGRNTTECIGVLETGDLWNNCDD</sequence>
<comment type="subunit">
    <text evidence="4">Component of a multi-subunit COQ enzyme complex, composed of at least COQ3, COQ4, COQ5, COQ6, COQ7 and COQ9.</text>
</comment>
<dbReference type="SUPFAM" id="SSF53335">
    <property type="entry name" value="S-adenosyl-L-methionine-dependent methyltransferases"/>
    <property type="match status" value="1"/>
</dbReference>
<keyword evidence="4" id="KW-0999">Mitochondrion inner membrane</keyword>
<dbReference type="EMBL" id="JBFXLU010000131">
    <property type="protein sequence ID" value="KAL2839600.1"/>
    <property type="molecule type" value="Genomic_DNA"/>
</dbReference>
<evidence type="ECO:0000256" key="2">
    <source>
        <dbReference type="ARBA" id="ARBA00022679"/>
    </source>
</evidence>
<evidence type="ECO:0000256" key="3">
    <source>
        <dbReference type="ARBA" id="ARBA00022691"/>
    </source>
</evidence>
<comment type="caution">
    <text evidence="6">The sequence shown here is derived from an EMBL/GenBank/DDBJ whole genome shotgun (WGS) entry which is preliminary data.</text>
</comment>
<feature type="binding site" evidence="4">
    <location>
        <position position="149"/>
    </location>
    <ligand>
        <name>S-adenosyl-L-methionine</name>
        <dbReference type="ChEBI" id="CHEBI:59789"/>
    </ligand>
</feature>
<dbReference type="Pfam" id="PF01209">
    <property type="entry name" value="Ubie_methyltran"/>
    <property type="match status" value="1"/>
</dbReference>
<comment type="caution">
    <text evidence="4">Lacks conserved residue(s) required for the propagation of feature annotation.</text>
</comment>
<dbReference type="InterPro" id="IPR004033">
    <property type="entry name" value="UbiE/COQ5_MeTrFase"/>
</dbReference>
<feature type="domain" description="SIS" evidence="5">
    <location>
        <begin position="434"/>
        <end position="584"/>
    </location>
</feature>
<dbReference type="Pfam" id="PF01380">
    <property type="entry name" value="SIS"/>
    <property type="match status" value="1"/>
</dbReference>
<evidence type="ECO:0000256" key="4">
    <source>
        <dbReference type="HAMAP-Rule" id="MF_03191"/>
    </source>
</evidence>
<dbReference type="PROSITE" id="PS51464">
    <property type="entry name" value="SIS"/>
    <property type="match status" value="1"/>
</dbReference>
<organism evidence="6 7">
    <name type="scientific">Aspergillus pseudoustus</name>
    <dbReference type="NCBI Taxonomy" id="1810923"/>
    <lineage>
        <taxon>Eukaryota</taxon>
        <taxon>Fungi</taxon>
        <taxon>Dikarya</taxon>
        <taxon>Ascomycota</taxon>
        <taxon>Pezizomycotina</taxon>
        <taxon>Eurotiomycetes</taxon>
        <taxon>Eurotiomycetidae</taxon>
        <taxon>Eurotiales</taxon>
        <taxon>Aspergillaceae</taxon>
        <taxon>Aspergillus</taxon>
        <taxon>Aspergillus subgen. Nidulantes</taxon>
    </lineage>
</organism>
<feature type="binding site" evidence="4">
    <location>
        <begin position="179"/>
        <end position="180"/>
    </location>
    <ligand>
        <name>S-adenosyl-L-methionine</name>
        <dbReference type="ChEBI" id="CHEBI:59789"/>
    </ligand>
</feature>
<comment type="similarity">
    <text evidence="4">Belongs to the class I-like SAM-binding methyltransferase superfamily. MenG/UbiE family.</text>
</comment>
<proteinExistence type="inferred from homology"/>
<evidence type="ECO:0000313" key="7">
    <source>
        <dbReference type="Proteomes" id="UP001610446"/>
    </source>
</evidence>
<dbReference type="InterPro" id="IPR046348">
    <property type="entry name" value="SIS_dom_sf"/>
</dbReference>
<dbReference type="PROSITE" id="PS01184">
    <property type="entry name" value="UBIE_2"/>
    <property type="match status" value="1"/>
</dbReference>
<comment type="pathway">
    <text evidence="4">Cofactor biosynthesis; ubiquinone biosynthesis.</text>
</comment>
<dbReference type="PROSITE" id="PS51608">
    <property type="entry name" value="SAM_MT_UBIE"/>
    <property type="match status" value="1"/>
</dbReference>
<keyword evidence="2 4" id="KW-0808">Transferase</keyword>
<keyword evidence="7" id="KW-1185">Reference proteome</keyword>
<dbReference type="Gene3D" id="3.40.50.150">
    <property type="entry name" value="Vaccinia Virus protein VP39"/>
    <property type="match status" value="1"/>
</dbReference>
<feature type="binding site" evidence="4">
    <location>
        <position position="123"/>
    </location>
    <ligand>
        <name>S-adenosyl-L-methionine</name>
        <dbReference type="ChEBI" id="CHEBI:59789"/>
    </ligand>
</feature>
<dbReference type="InterPro" id="IPR023576">
    <property type="entry name" value="UbiE/COQ5_MeTrFase_CS"/>
</dbReference>
<dbReference type="GO" id="GO:0008168">
    <property type="term" value="F:methyltransferase activity"/>
    <property type="evidence" value="ECO:0007669"/>
    <property type="project" value="UniProtKB-KW"/>
</dbReference>
<keyword evidence="1 4" id="KW-0489">Methyltransferase</keyword>
<keyword evidence="4" id="KW-0472">Membrane</keyword>
<keyword evidence="4" id="KW-0831">Ubiquinone biosynthesis</keyword>
<dbReference type="HAMAP" id="MF_01813">
    <property type="entry name" value="MenG_UbiE_methyltr"/>
    <property type="match status" value="1"/>
</dbReference>
<name>A0ABR4JHX8_9EURO</name>
<keyword evidence="4" id="KW-0496">Mitochondrion</keyword>
<keyword evidence="3 4" id="KW-0949">S-adenosyl-L-methionine</keyword>
<evidence type="ECO:0000313" key="6">
    <source>
        <dbReference type="EMBL" id="KAL2839600.1"/>
    </source>
</evidence>
<dbReference type="PANTHER" id="PTHR38418">
    <property type="entry name" value="SUGAR ISOMERASE, KPSF/GUTQ (AFU_ORTHOLOGUE AFUA_6G08860)"/>
    <property type="match status" value="1"/>
</dbReference>
<comment type="catalytic activity">
    <reaction evidence="4">
        <text>a 2-methoxy-6-(all-trans-polyprenyl)benzene-1,4-diol + S-adenosyl-L-methionine = a 5-methoxy-2-methyl-3-(all-trans-polyprenyl)benzene-1,4-diol + S-adenosyl-L-homocysteine + H(+)</text>
        <dbReference type="Rhea" id="RHEA:28286"/>
        <dbReference type="Rhea" id="RHEA-COMP:10858"/>
        <dbReference type="Rhea" id="RHEA-COMP:10859"/>
        <dbReference type="ChEBI" id="CHEBI:15378"/>
        <dbReference type="ChEBI" id="CHEBI:57856"/>
        <dbReference type="ChEBI" id="CHEBI:59789"/>
        <dbReference type="ChEBI" id="CHEBI:84166"/>
        <dbReference type="ChEBI" id="CHEBI:84167"/>
        <dbReference type="EC" id="2.1.1.201"/>
    </reaction>
</comment>